<proteinExistence type="predicted"/>
<name>A0A9W4J410_9EURO</name>
<feature type="region of interest" description="Disordered" evidence="1">
    <location>
        <begin position="139"/>
        <end position="160"/>
    </location>
</feature>
<dbReference type="InterPro" id="IPR000719">
    <property type="entry name" value="Prot_kinase_dom"/>
</dbReference>
<reference evidence="3" key="1">
    <citation type="submission" date="2021-07" db="EMBL/GenBank/DDBJ databases">
        <authorList>
            <person name="Branca A.L. A."/>
        </authorList>
    </citation>
    <scope>NUCLEOTIDE SEQUENCE</scope>
</reference>
<dbReference type="InterPro" id="IPR001245">
    <property type="entry name" value="Ser-Thr/Tyr_kinase_cat_dom"/>
</dbReference>
<accession>A0A9W4J410</accession>
<comment type="caution">
    <text evidence="3">The sequence shown here is derived from an EMBL/GenBank/DDBJ whole genome shotgun (WGS) entry which is preliminary data.</text>
</comment>
<dbReference type="AlphaFoldDB" id="A0A9W4J410"/>
<dbReference type="EMBL" id="CAJVPD010000228">
    <property type="protein sequence ID" value="CAG8372985.1"/>
    <property type="molecule type" value="Genomic_DNA"/>
</dbReference>
<dbReference type="GO" id="GO:0005524">
    <property type="term" value="F:ATP binding"/>
    <property type="evidence" value="ECO:0007669"/>
    <property type="project" value="InterPro"/>
</dbReference>
<feature type="compositionally biased region" description="Polar residues" evidence="1">
    <location>
        <begin position="147"/>
        <end position="159"/>
    </location>
</feature>
<dbReference type="PANTHER" id="PTHR37542:SF1">
    <property type="entry name" value="PRION-INHIBITION AND PROPAGATION HELO DOMAIN-CONTAINING PROTEIN"/>
    <property type="match status" value="1"/>
</dbReference>
<gene>
    <name evidence="3" type="ORF">PSALAMII_LOCUS4845</name>
</gene>
<evidence type="ECO:0000313" key="3">
    <source>
        <dbReference type="EMBL" id="CAG8372985.1"/>
    </source>
</evidence>
<evidence type="ECO:0000313" key="4">
    <source>
        <dbReference type="Proteomes" id="UP001152592"/>
    </source>
</evidence>
<dbReference type="PROSITE" id="PS50011">
    <property type="entry name" value="PROTEIN_KINASE_DOM"/>
    <property type="match status" value="1"/>
</dbReference>
<dbReference type="Gene3D" id="1.10.510.10">
    <property type="entry name" value="Transferase(Phosphotransferase) domain 1"/>
    <property type="match status" value="1"/>
</dbReference>
<dbReference type="Proteomes" id="UP001152592">
    <property type="component" value="Unassembled WGS sequence"/>
</dbReference>
<evidence type="ECO:0000259" key="2">
    <source>
        <dbReference type="PROSITE" id="PS50011"/>
    </source>
</evidence>
<feature type="domain" description="Protein kinase" evidence="2">
    <location>
        <begin position="82"/>
        <end position="397"/>
    </location>
</feature>
<organism evidence="3 4">
    <name type="scientific">Penicillium salamii</name>
    <dbReference type="NCBI Taxonomy" id="1612424"/>
    <lineage>
        <taxon>Eukaryota</taxon>
        <taxon>Fungi</taxon>
        <taxon>Dikarya</taxon>
        <taxon>Ascomycota</taxon>
        <taxon>Pezizomycotina</taxon>
        <taxon>Eurotiomycetes</taxon>
        <taxon>Eurotiomycetidae</taxon>
        <taxon>Eurotiales</taxon>
        <taxon>Aspergillaceae</taxon>
        <taxon>Penicillium</taxon>
    </lineage>
</organism>
<dbReference type="SUPFAM" id="SSF56112">
    <property type="entry name" value="Protein kinase-like (PK-like)"/>
    <property type="match status" value="1"/>
</dbReference>
<sequence length="414" mass="46396">MKAASPVLDRELALAKAKEGNLRGHPTSATTPLTLAAGLRGVLSPSDERIRKITLPELQMEWKDIPFSVAKAGRGQDAKSKWYIVDTIELGQATRVRDVARDARVLATKLSQADPLAFGLFQCKGIVTVTRRDDSLASPLQVGSELSPPSLSGARSPSPNHRRYSQFQIIFRIPQGMEALKSLRAMLRKPDEHMSLSWKILMARELAKAVNYVHTFAFVHKNIRPESVLCFEDPRGAHSHAFLVGFDAFRATDAGTVMGGDMSWDRNVYRHPNRQGMDPSEKYTMQHDIYSLGVCLLEIGLWESFVEYTNQAEFHGPPQAKFGKLYYNFRNWSSGKGARASFPALAFELKDYLVEQAHTRLYPRMGDRYAQIVVSCLTCLDDDNEDFGSGVESDDFIAAQFIERILKTLHNISL</sequence>
<protein>
    <recommendedName>
        <fullName evidence="2">Protein kinase domain-containing protein</fullName>
    </recommendedName>
</protein>
<dbReference type="Pfam" id="PF07714">
    <property type="entry name" value="PK_Tyr_Ser-Thr"/>
    <property type="match status" value="1"/>
</dbReference>
<evidence type="ECO:0000256" key="1">
    <source>
        <dbReference type="SAM" id="MobiDB-lite"/>
    </source>
</evidence>
<dbReference type="PANTHER" id="PTHR37542">
    <property type="entry name" value="HELO DOMAIN-CONTAINING PROTEIN-RELATED"/>
    <property type="match status" value="1"/>
</dbReference>
<dbReference type="InterPro" id="IPR011009">
    <property type="entry name" value="Kinase-like_dom_sf"/>
</dbReference>
<dbReference type="OrthoDB" id="2449818at2759"/>
<dbReference type="GO" id="GO:0004672">
    <property type="term" value="F:protein kinase activity"/>
    <property type="evidence" value="ECO:0007669"/>
    <property type="project" value="InterPro"/>
</dbReference>